<accession>A0A6S5TGK0</accession>
<dbReference type="Proteomes" id="UP000515680">
    <property type="component" value="Chromosome"/>
</dbReference>
<evidence type="ECO:0000313" key="2">
    <source>
        <dbReference type="EMBL" id="BBT42541.1"/>
    </source>
</evidence>
<feature type="transmembrane region" description="Helical" evidence="1">
    <location>
        <begin position="363"/>
        <end position="381"/>
    </location>
</feature>
<evidence type="ECO:0000313" key="3">
    <source>
        <dbReference type="Proteomes" id="UP000515680"/>
    </source>
</evidence>
<dbReference type="EMBL" id="AP022227">
    <property type="protein sequence ID" value="BBT42541.1"/>
    <property type="molecule type" value="Genomic_DNA"/>
</dbReference>
<dbReference type="RefSeq" id="WP_182816668.1">
    <property type="nucleotide sequence ID" value="NZ_AP022227.1"/>
</dbReference>
<keyword evidence="1" id="KW-0472">Membrane</keyword>
<dbReference type="AlphaFoldDB" id="A0A6S5TGK0"/>
<feature type="transmembrane region" description="Helical" evidence="1">
    <location>
        <begin position="289"/>
        <end position="311"/>
    </location>
</feature>
<reference evidence="2 3" key="1">
    <citation type="submission" date="2019-12" db="EMBL/GenBank/DDBJ databases">
        <title>complete genome sequences of Pseudomonas putida str. WP8-W18-CRE-01 isolated from wastewater treatment plant effluent.</title>
        <authorList>
            <person name="Sekizuka T."/>
            <person name="Itokawa K."/>
            <person name="Yatsu K."/>
            <person name="Inamine Y."/>
            <person name="Kuroda M."/>
        </authorList>
    </citation>
    <scope>NUCLEOTIDE SEQUENCE [LARGE SCALE GENOMIC DNA]</scope>
    <source>
        <strain evidence="2 3">WP8-W18-CRE-01</strain>
    </source>
</reference>
<sequence length="435" mass="49103">MSRKPGAIHTLQMDDGYLEVYSDPTNLEALYAAVCDLGYTGEKSIAKSDDGCYLSLDLSVDSWPAKSPFYPSVMDFWQSSISRKDLPENFYIIESKDFSGQEEKSQAIESIKYYYQWRALLSSLKDHGGNEGVDSNLIFFISTEKGAKMYEVNPRKIDFSQVVDGFKSCGESKDISNLSELIAITDGHQKERRDVLRASLAELLEEERSEPVFSWLLKQGSRLKKKYHENYDVYLHKFSVNKLLSEIEEKSTDYISKINDSISSSQAKAFAIPGALIAIAALIKNADFFSLLFVCAGLLSVSFLTFVANNIHCEAYGALRDQVQRSLKRYEIIKNEDAVRVSAEQAKKKLLDLIDRAVSRLRLINLMSIAIFLLGVIYTILTSHDAIIYAQKILVYVVSYFGVSYGSISSYGYVSHFGLMIIENNRAGWRWLLAC</sequence>
<protein>
    <submittedName>
        <fullName evidence="2">Uncharacterized protein</fullName>
    </submittedName>
</protein>
<evidence type="ECO:0000256" key="1">
    <source>
        <dbReference type="SAM" id="Phobius"/>
    </source>
</evidence>
<proteinExistence type="predicted"/>
<name>A0A6S5TGK0_PSEPU</name>
<keyword evidence="1" id="KW-1133">Transmembrane helix</keyword>
<feature type="transmembrane region" description="Helical" evidence="1">
    <location>
        <begin position="393"/>
        <end position="414"/>
    </location>
</feature>
<gene>
    <name evidence="2" type="ORF">WP8W18C01_48820</name>
</gene>
<organism evidence="2 3">
    <name type="scientific">Pseudomonas putida</name>
    <name type="common">Arthrobacter siderocapsulatus</name>
    <dbReference type="NCBI Taxonomy" id="303"/>
    <lineage>
        <taxon>Bacteria</taxon>
        <taxon>Pseudomonadati</taxon>
        <taxon>Pseudomonadota</taxon>
        <taxon>Gammaproteobacteria</taxon>
        <taxon>Pseudomonadales</taxon>
        <taxon>Pseudomonadaceae</taxon>
        <taxon>Pseudomonas</taxon>
    </lineage>
</organism>
<keyword evidence="1" id="KW-0812">Transmembrane</keyword>